<accession>W8C924</accession>
<dbReference type="GO" id="GO:0072546">
    <property type="term" value="C:EMC complex"/>
    <property type="evidence" value="ECO:0007669"/>
    <property type="project" value="InterPro"/>
</dbReference>
<dbReference type="EMBL" id="GAMC01002534">
    <property type="protein sequence ID" value="JAC04022.1"/>
    <property type="molecule type" value="mRNA"/>
</dbReference>
<proteinExistence type="evidence at transcript level"/>
<dbReference type="PANTHER" id="PTHR12941">
    <property type="entry name" value="ER MEMBRANE PROTEIN COMPLEX"/>
    <property type="match status" value="1"/>
</dbReference>
<comment type="similarity">
    <text evidence="1">Belongs to the EMC8/EMC9 family.</text>
</comment>
<dbReference type="PANTHER" id="PTHR12941:SF10">
    <property type="entry name" value="ER MEMBRANE PROTEIN COMPLEX SUBUNIT 8_9 HOMOLOG"/>
    <property type="match status" value="1"/>
</dbReference>
<protein>
    <submittedName>
        <fullName evidence="3">(Mediterranean fruit fly) hypothetical protein</fullName>
    </submittedName>
    <submittedName>
        <fullName evidence="4">ER membrane protein complex subunit 8/9</fullName>
    </submittedName>
</protein>
<dbReference type="AlphaFoldDB" id="W8C924"/>
<name>W8C924_CERCA</name>
<dbReference type="Pfam" id="PF03665">
    <property type="entry name" value="UPF0172"/>
    <property type="match status" value="1"/>
</dbReference>
<dbReference type="KEGG" id="ccat:101461763"/>
<dbReference type="Proteomes" id="UP000606786">
    <property type="component" value="Unassembled WGS sequence"/>
</dbReference>
<organism evidence="4">
    <name type="scientific">Ceratitis capitata</name>
    <name type="common">Mediterranean fruit fly</name>
    <name type="synonym">Tephritis capitata</name>
    <dbReference type="NCBI Taxonomy" id="7213"/>
    <lineage>
        <taxon>Eukaryota</taxon>
        <taxon>Metazoa</taxon>
        <taxon>Ecdysozoa</taxon>
        <taxon>Arthropoda</taxon>
        <taxon>Hexapoda</taxon>
        <taxon>Insecta</taxon>
        <taxon>Pterygota</taxon>
        <taxon>Neoptera</taxon>
        <taxon>Endopterygota</taxon>
        <taxon>Diptera</taxon>
        <taxon>Brachycera</taxon>
        <taxon>Muscomorpha</taxon>
        <taxon>Tephritoidea</taxon>
        <taxon>Tephritidae</taxon>
        <taxon>Ceratitis</taxon>
        <taxon>Ceratitis</taxon>
    </lineage>
</organism>
<reference evidence="4" key="1">
    <citation type="submission" date="2013-07" db="EMBL/GenBank/DDBJ databases">
        <authorList>
            <person name="Geib S."/>
        </authorList>
    </citation>
    <scope>NUCLEOTIDE SEQUENCE</scope>
</reference>
<evidence type="ECO:0000313" key="4">
    <source>
        <dbReference type="EMBL" id="JAC04022.1"/>
    </source>
</evidence>
<dbReference type="InterPro" id="IPR005366">
    <property type="entry name" value="EMC8/9"/>
</dbReference>
<evidence type="ECO:0000259" key="2">
    <source>
        <dbReference type="PROSITE" id="PS50249"/>
    </source>
</evidence>
<dbReference type="EMBL" id="CAJHJT010000034">
    <property type="protein sequence ID" value="CAD7006290.1"/>
    <property type="molecule type" value="Genomic_DNA"/>
</dbReference>
<keyword evidence="5" id="KW-1185">Reference proteome</keyword>
<gene>
    <name evidence="4" type="primary">U172</name>
    <name evidence="3" type="ORF">CCAP1982_LOCUS14613</name>
</gene>
<dbReference type="InterPro" id="IPR037518">
    <property type="entry name" value="MPN"/>
</dbReference>
<reference evidence="4" key="2">
    <citation type="journal article" date="2014" name="BMC Genomics">
        <title>A genomic perspective to assessing quality of mass-reared SIT flies used in Mediterranean fruit fly (Ceratitis capitata) eradication in California.</title>
        <authorList>
            <person name="Calla B."/>
            <person name="Hall B."/>
            <person name="Hou S."/>
            <person name="Geib S.M."/>
        </authorList>
    </citation>
    <scope>NUCLEOTIDE SEQUENCE</scope>
</reference>
<sequence length="202" mass="22855">MTDYQFSERAYAKTIFHAAKYPHLAVNGVLLSEKVPKGNTVQIVDAIPLFHQCLYLTPMAEVALTQVDAFADRENLVVAGYYVAPENYYDASVEKAPAVKIAEKLLECNKNACLVVIDNKLMSQNHKQAALKVFNSNGENARWTKANYTLSQAKLTLQTVSELLQRGAMREVVDFDNHLDNPENDWTNPHFNRDLKQLMAMY</sequence>
<evidence type="ECO:0000313" key="5">
    <source>
        <dbReference type="Proteomes" id="UP000606786"/>
    </source>
</evidence>
<dbReference type="CDD" id="cd08060">
    <property type="entry name" value="MPN_UPF0172"/>
    <property type="match status" value="1"/>
</dbReference>
<evidence type="ECO:0000313" key="3">
    <source>
        <dbReference type="EMBL" id="CAD7006290.1"/>
    </source>
</evidence>
<feature type="domain" description="MPN" evidence="2">
    <location>
        <begin position="4"/>
        <end position="140"/>
    </location>
</feature>
<reference evidence="3" key="3">
    <citation type="submission" date="2020-11" db="EMBL/GenBank/DDBJ databases">
        <authorList>
            <person name="Whitehead M."/>
        </authorList>
    </citation>
    <scope>NUCLEOTIDE SEQUENCE</scope>
    <source>
        <strain evidence="3">EGII</strain>
    </source>
</reference>
<dbReference type="PROSITE" id="PS50249">
    <property type="entry name" value="MPN"/>
    <property type="match status" value="1"/>
</dbReference>
<evidence type="ECO:0000256" key="1">
    <source>
        <dbReference type="ARBA" id="ARBA00007461"/>
    </source>
</evidence>
<dbReference type="OrthoDB" id="194468at2759"/>